<reference evidence="9" key="1">
    <citation type="journal article" date="2019" name="Int. J. Syst. Evol. Microbiol.">
        <title>The Global Catalogue of Microorganisms (GCM) 10K type strain sequencing project: providing services to taxonomists for standard genome sequencing and annotation.</title>
        <authorList>
            <consortium name="The Broad Institute Genomics Platform"/>
            <consortium name="The Broad Institute Genome Sequencing Center for Infectious Disease"/>
            <person name="Wu L."/>
            <person name="Ma J."/>
        </authorList>
    </citation>
    <scope>NUCLEOTIDE SEQUENCE [LARGE SCALE GENOMIC DNA]</scope>
    <source>
        <strain evidence="9">JCM 1490</strain>
    </source>
</reference>
<dbReference type="InterPro" id="IPR030191">
    <property type="entry name" value="CodB"/>
</dbReference>
<dbReference type="Pfam" id="PF02133">
    <property type="entry name" value="Transp_cyt_pur"/>
    <property type="match status" value="1"/>
</dbReference>
<feature type="transmembrane region" description="Helical" evidence="7">
    <location>
        <begin position="321"/>
        <end position="338"/>
    </location>
</feature>
<feature type="transmembrane region" description="Helical" evidence="7">
    <location>
        <begin position="405"/>
        <end position="426"/>
    </location>
</feature>
<keyword evidence="9" id="KW-1185">Reference proteome</keyword>
<dbReference type="PANTHER" id="PTHR30569:SF0">
    <property type="entry name" value="CYTOSINE PERMEASE"/>
    <property type="match status" value="1"/>
</dbReference>
<feature type="compositionally biased region" description="Polar residues" evidence="6">
    <location>
        <begin position="1"/>
        <end position="13"/>
    </location>
</feature>
<dbReference type="Proteomes" id="UP001596455">
    <property type="component" value="Unassembled WGS sequence"/>
</dbReference>
<keyword evidence="5 7" id="KW-0472">Membrane</keyword>
<evidence type="ECO:0000256" key="4">
    <source>
        <dbReference type="ARBA" id="ARBA00022989"/>
    </source>
</evidence>
<feature type="transmembrane region" description="Helical" evidence="7">
    <location>
        <begin position="141"/>
        <end position="161"/>
    </location>
</feature>
<feature type="transmembrane region" description="Helical" evidence="7">
    <location>
        <begin position="243"/>
        <end position="267"/>
    </location>
</feature>
<accession>A0ABW2Q8U4</accession>
<feature type="transmembrane region" description="Helical" evidence="7">
    <location>
        <begin position="67"/>
        <end position="90"/>
    </location>
</feature>
<evidence type="ECO:0000256" key="1">
    <source>
        <dbReference type="ARBA" id="ARBA00004141"/>
    </source>
</evidence>
<evidence type="ECO:0000313" key="8">
    <source>
        <dbReference type="EMBL" id="MFC7405835.1"/>
    </source>
</evidence>
<evidence type="ECO:0000256" key="6">
    <source>
        <dbReference type="SAM" id="MobiDB-lite"/>
    </source>
</evidence>
<protein>
    <submittedName>
        <fullName evidence="8">Cytosine permease</fullName>
    </submittedName>
</protein>
<sequence length="435" mass="44266">MTSVVDDASQPTAPSAPKDRDYPLSRVPRSARHGTLAIAVVIAGFFFYTPTMVAGGQVVTAFPFGEFLGLAAVATVVLAAYIALLGVVSERTGLTTALVSRLILGKAGGKWASFVLGGTQLGWYGVSLGVLASLVEASTGFTAGWLVMIVGGVLMASTAYFGFKGIEILSWVSVPLMMVLCLWVTARSVGEAGGWDELLAGGGTEAGSIGAGTAITMMIATFISGGSQIGNWTRFSAGATKTFLLTLVSVLVVQFAMLFFGGVGVAAFGEGDFVDVLLAMGIVGLALFLLLTNLWTTNDNTAYAFAVAGSELFGKPDKRPFVVGGVIVSIALALTGIADHLVQFLSLLGVVIPPLGGAIIGTFFLVWRGKDPGTDLSEVPMVRVGGLVAYLAGAAAALASTYGGFGSPAILGIVVAAAAAPVAAAVERRGAAPAR</sequence>
<comment type="similarity">
    <text evidence="2">Belongs to the purine-cytosine permease (2.A.39) family.</text>
</comment>
<feature type="transmembrane region" description="Helical" evidence="7">
    <location>
        <begin position="168"/>
        <end position="186"/>
    </location>
</feature>
<evidence type="ECO:0000256" key="5">
    <source>
        <dbReference type="ARBA" id="ARBA00023136"/>
    </source>
</evidence>
<dbReference type="InterPro" id="IPR001248">
    <property type="entry name" value="Pur-cyt_permease"/>
</dbReference>
<comment type="caution">
    <text evidence="8">The sequence shown here is derived from an EMBL/GenBank/DDBJ whole genome shotgun (WGS) entry which is preliminary data.</text>
</comment>
<feature type="transmembrane region" description="Helical" evidence="7">
    <location>
        <begin position="111"/>
        <end position="135"/>
    </location>
</feature>
<feature type="transmembrane region" description="Helical" evidence="7">
    <location>
        <begin position="206"/>
        <end position="223"/>
    </location>
</feature>
<gene>
    <name evidence="8" type="ORF">ACFQQL_11995</name>
</gene>
<proteinExistence type="inferred from homology"/>
<name>A0ABW2Q8U4_9MICO</name>
<dbReference type="PANTHER" id="PTHR30569">
    <property type="entry name" value="CYTOSINE TRANSPORTER CODB"/>
    <property type="match status" value="1"/>
</dbReference>
<feature type="transmembrane region" description="Helical" evidence="7">
    <location>
        <begin position="344"/>
        <end position="367"/>
    </location>
</feature>
<keyword evidence="3 7" id="KW-0812">Transmembrane</keyword>
<comment type="subcellular location">
    <subcellularLocation>
        <location evidence="1">Membrane</location>
        <topology evidence="1">Multi-pass membrane protein</topology>
    </subcellularLocation>
</comment>
<feature type="transmembrane region" description="Helical" evidence="7">
    <location>
        <begin position="36"/>
        <end position="55"/>
    </location>
</feature>
<dbReference type="Gene3D" id="1.10.4160.10">
    <property type="entry name" value="Hydantoin permease"/>
    <property type="match status" value="1"/>
</dbReference>
<evidence type="ECO:0000256" key="2">
    <source>
        <dbReference type="ARBA" id="ARBA00008974"/>
    </source>
</evidence>
<feature type="transmembrane region" description="Helical" evidence="7">
    <location>
        <begin position="379"/>
        <end position="399"/>
    </location>
</feature>
<keyword evidence="4 7" id="KW-1133">Transmembrane helix</keyword>
<organism evidence="8 9">
    <name type="scientific">Georgenia alba</name>
    <dbReference type="NCBI Taxonomy" id="2233858"/>
    <lineage>
        <taxon>Bacteria</taxon>
        <taxon>Bacillati</taxon>
        <taxon>Actinomycetota</taxon>
        <taxon>Actinomycetes</taxon>
        <taxon>Micrococcales</taxon>
        <taxon>Bogoriellaceae</taxon>
        <taxon>Georgenia</taxon>
    </lineage>
</organism>
<evidence type="ECO:0000256" key="7">
    <source>
        <dbReference type="SAM" id="Phobius"/>
    </source>
</evidence>
<dbReference type="EMBL" id="JBHTCQ010000002">
    <property type="protein sequence ID" value="MFC7405835.1"/>
    <property type="molecule type" value="Genomic_DNA"/>
</dbReference>
<dbReference type="RefSeq" id="WP_382394631.1">
    <property type="nucleotide sequence ID" value="NZ_JBHTCQ010000002.1"/>
</dbReference>
<evidence type="ECO:0000256" key="3">
    <source>
        <dbReference type="ARBA" id="ARBA00022692"/>
    </source>
</evidence>
<evidence type="ECO:0000313" key="9">
    <source>
        <dbReference type="Proteomes" id="UP001596455"/>
    </source>
</evidence>
<feature type="transmembrane region" description="Helical" evidence="7">
    <location>
        <begin position="273"/>
        <end position="291"/>
    </location>
</feature>
<feature type="region of interest" description="Disordered" evidence="6">
    <location>
        <begin position="1"/>
        <end position="24"/>
    </location>
</feature>